<evidence type="ECO:0000313" key="1">
    <source>
        <dbReference type="EMBL" id="GGE58398.1"/>
    </source>
</evidence>
<accession>A0A917AK16</accession>
<comment type="caution">
    <text evidence="1">The sequence shown here is derived from an EMBL/GenBank/DDBJ whole genome shotgun (WGS) entry which is preliminary data.</text>
</comment>
<proteinExistence type="predicted"/>
<name>A0A917AK16_9BACI</name>
<reference evidence="1" key="1">
    <citation type="journal article" date="2014" name="Int. J. Syst. Evol. Microbiol.">
        <title>Complete genome sequence of Corynebacterium casei LMG S-19264T (=DSM 44701T), isolated from a smear-ripened cheese.</title>
        <authorList>
            <consortium name="US DOE Joint Genome Institute (JGI-PGF)"/>
            <person name="Walter F."/>
            <person name="Albersmeier A."/>
            <person name="Kalinowski J."/>
            <person name="Ruckert C."/>
        </authorList>
    </citation>
    <scope>NUCLEOTIDE SEQUENCE</scope>
    <source>
        <strain evidence="1">CGMCC 1.12698</strain>
    </source>
</reference>
<protein>
    <submittedName>
        <fullName evidence="1">Uncharacterized protein</fullName>
    </submittedName>
</protein>
<dbReference type="RefSeq" id="WP_188386948.1">
    <property type="nucleotide sequence ID" value="NZ_BMFK01000001.1"/>
</dbReference>
<dbReference type="Proteomes" id="UP000605259">
    <property type="component" value="Unassembled WGS sequence"/>
</dbReference>
<dbReference type="AlphaFoldDB" id="A0A917AK16"/>
<evidence type="ECO:0000313" key="2">
    <source>
        <dbReference type="Proteomes" id="UP000605259"/>
    </source>
</evidence>
<keyword evidence="2" id="KW-1185">Reference proteome</keyword>
<dbReference type="EMBL" id="BMFK01000001">
    <property type="protein sequence ID" value="GGE58398.1"/>
    <property type="molecule type" value="Genomic_DNA"/>
</dbReference>
<gene>
    <name evidence="1" type="ORF">GCM10007140_05940</name>
</gene>
<sequence length="118" mass="14314">MTTDNFERNRRFMAEMLHDGFDSAEKSHKLLFKSDKNLTISLAYLMEADTFFTNAKVFYFQKEELYHNDIEELFHQFQVYKKEFMDCVATDHLHQWTDIEFRRLKEIFEGLNSLLILN</sequence>
<organism evidence="1 2">
    <name type="scientific">Priestia taiwanensis</name>
    <dbReference type="NCBI Taxonomy" id="1347902"/>
    <lineage>
        <taxon>Bacteria</taxon>
        <taxon>Bacillati</taxon>
        <taxon>Bacillota</taxon>
        <taxon>Bacilli</taxon>
        <taxon>Bacillales</taxon>
        <taxon>Bacillaceae</taxon>
        <taxon>Priestia</taxon>
    </lineage>
</organism>
<reference evidence="1" key="2">
    <citation type="submission" date="2020-09" db="EMBL/GenBank/DDBJ databases">
        <authorList>
            <person name="Sun Q."/>
            <person name="Zhou Y."/>
        </authorList>
    </citation>
    <scope>NUCLEOTIDE SEQUENCE</scope>
    <source>
        <strain evidence="1">CGMCC 1.12698</strain>
    </source>
</reference>